<accession>A0A261F3P4</accession>
<dbReference type="AlphaFoldDB" id="A0A261F3P4"/>
<comment type="caution">
    <text evidence="1">The sequence shown here is derived from an EMBL/GenBank/DDBJ whole genome shotgun (WGS) entry which is preliminary data.</text>
</comment>
<sequence length="38" mass="4183">MESISIAEEKHFAATSAVAPGGWCCSCCCWCWINIFNL</sequence>
<evidence type="ECO:0000313" key="1">
    <source>
        <dbReference type="EMBL" id="OZG53734.1"/>
    </source>
</evidence>
<dbReference type="Proteomes" id="UP000243657">
    <property type="component" value="Unassembled WGS sequence"/>
</dbReference>
<protein>
    <submittedName>
        <fullName evidence="1">Uncharacterized protein</fullName>
    </submittedName>
</protein>
<evidence type="ECO:0000313" key="2">
    <source>
        <dbReference type="Proteomes" id="UP000243657"/>
    </source>
</evidence>
<keyword evidence="2" id="KW-1185">Reference proteome</keyword>
<name>A0A261F3P4_9BIFI</name>
<dbReference type="EMBL" id="MWWT01000008">
    <property type="protein sequence ID" value="OZG53734.1"/>
    <property type="molecule type" value="Genomic_DNA"/>
</dbReference>
<organism evidence="1 2">
    <name type="scientific">Alloscardovia macacae</name>
    <dbReference type="NCBI Taxonomy" id="1160091"/>
    <lineage>
        <taxon>Bacteria</taxon>
        <taxon>Bacillati</taxon>
        <taxon>Actinomycetota</taxon>
        <taxon>Actinomycetes</taxon>
        <taxon>Bifidobacteriales</taxon>
        <taxon>Bifidobacteriaceae</taxon>
        <taxon>Alloscardovia</taxon>
    </lineage>
</organism>
<gene>
    <name evidence="1" type="ORF">ALMA_1299</name>
</gene>
<proteinExistence type="predicted"/>
<reference evidence="1 2" key="1">
    <citation type="journal article" date="2017" name="BMC Genomics">
        <title>Comparative genomic and phylogenomic analyses of the Bifidobacteriaceae family.</title>
        <authorList>
            <person name="Lugli G.A."/>
            <person name="Milani C."/>
            <person name="Turroni F."/>
            <person name="Duranti S."/>
            <person name="Mancabelli L."/>
            <person name="Mangifesta M."/>
            <person name="Ferrario C."/>
            <person name="Modesto M."/>
            <person name="Mattarelli P."/>
            <person name="Jiri K."/>
            <person name="van Sinderen D."/>
            <person name="Ventura M."/>
        </authorList>
    </citation>
    <scope>NUCLEOTIDE SEQUENCE [LARGE SCALE GENOMIC DNA]</scope>
    <source>
        <strain evidence="1 2">DSM 24762</strain>
    </source>
</reference>